<dbReference type="SUPFAM" id="SSF103473">
    <property type="entry name" value="MFS general substrate transporter"/>
    <property type="match status" value="1"/>
</dbReference>
<dbReference type="InterPro" id="IPR036259">
    <property type="entry name" value="MFS_trans_sf"/>
</dbReference>
<name>A0A0D2DB25_9EURO</name>
<dbReference type="OrthoDB" id="4139357at2759"/>
<dbReference type="Proteomes" id="UP000053342">
    <property type="component" value="Unassembled WGS sequence"/>
</dbReference>
<proteinExistence type="predicted"/>
<dbReference type="VEuPathDB" id="FungiDB:PV06_07515"/>
<reference evidence="2 3" key="1">
    <citation type="submission" date="2015-01" db="EMBL/GenBank/DDBJ databases">
        <title>The Genome Sequence of Exophiala oligosperma CBS72588.</title>
        <authorList>
            <consortium name="The Broad Institute Genomics Platform"/>
            <person name="Cuomo C."/>
            <person name="de Hoog S."/>
            <person name="Gorbushina A."/>
            <person name="Stielow B."/>
            <person name="Teixiera M."/>
            <person name="Abouelleil A."/>
            <person name="Chapman S.B."/>
            <person name="Priest M."/>
            <person name="Young S.K."/>
            <person name="Wortman J."/>
            <person name="Nusbaum C."/>
            <person name="Birren B."/>
        </authorList>
    </citation>
    <scope>NUCLEOTIDE SEQUENCE [LARGE SCALE GENOMIC DNA]</scope>
    <source>
        <strain evidence="2 3">CBS 72588</strain>
    </source>
</reference>
<keyword evidence="1" id="KW-1133">Transmembrane helix</keyword>
<keyword evidence="1" id="KW-0812">Transmembrane</keyword>
<accession>A0A0D2DB25</accession>
<dbReference type="RefSeq" id="XP_016260524.1">
    <property type="nucleotide sequence ID" value="XM_016408770.1"/>
</dbReference>
<dbReference type="GeneID" id="27359589"/>
<organism evidence="2 3">
    <name type="scientific">Exophiala oligosperma</name>
    <dbReference type="NCBI Taxonomy" id="215243"/>
    <lineage>
        <taxon>Eukaryota</taxon>
        <taxon>Fungi</taxon>
        <taxon>Dikarya</taxon>
        <taxon>Ascomycota</taxon>
        <taxon>Pezizomycotina</taxon>
        <taxon>Eurotiomycetes</taxon>
        <taxon>Chaetothyriomycetidae</taxon>
        <taxon>Chaetothyriales</taxon>
        <taxon>Herpotrichiellaceae</taxon>
        <taxon>Exophiala</taxon>
    </lineage>
</organism>
<sequence>MSVKDNADVKPTTTKDEEVISLKENVHSKTVENAETPGLSDEEEDPHVSFKTWVVVWILSCGYGLSFWPIPVMANIGGLVAAELDAPEKAYWFIPAWTISITVCFMLCGANTDLLGRRWFLVLGNLVSATTTPSPPSPRVARLYLQAHTDRLPQVCTVGHIVTASKASANAVIAGMAIAGFGGGNCQASEVK</sequence>
<evidence type="ECO:0008006" key="4">
    <source>
        <dbReference type="Google" id="ProtNLM"/>
    </source>
</evidence>
<gene>
    <name evidence="2" type="ORF">PV06_07515</name>
</gene>
<protein>
    <recommendedName>
        <fullName evidence="4">Major facilitator superfamily (MFS) profile domain-containing protein</fullName>
    </recommendedName>
</protein>
<dbReference type="EMBL" id="KN847338">
    <property type="protein sequence ID" value="KIW40308.1"/>
    <property type="molecule type" value="Genomic_DNA"/>
</dbReference>
<evidence type="ECO:0000256" key="1">
    <source>
        <dbReference type="SAM" id="Phobius"/>
    </source>
</evidence>
<keyword evidence="3" id="KW-1185">Reference proteome</keyword>
<dbReference type="AlphaFoldDB" id="A0A0D2DB25"/>
<dbReference type="HOGENOM" id="CLU_1415174_0_0_1"/>
<feature type="transmembrane region" description="Helical" evidence="1">
    <location>
        <begin position="90"/>
        <end position="110"/>
    </location>
</feature>
<feature type="transmembrane region" description="Helical" evidence="1">
    <location>
        <begin position="52"/>
        <end position="70"/>
    </location>
</feature>
<evidence type="ECO:0000313" key="3">
    <source>
        <dbReference type="Proteomes" id="UP000053342"/>
    </source>
</evidence>
<keyword evidence="1" id="KW-0472">Membrane</keyword>
<evidence type="ECO:0000313" key="2">
    <source>
        <dbReference type="EMBL" id="KIW40308.1"/>
    </source>
</evidence>